<organism evidence="1 2">
    <name type="scientific">Mycena pura</name>
    <dbReference type="NCBI Taxonomy" id="153505"/>
    <lineage>
        <taxon>Eukaryota</taxon>
        <taxon>Fungi</taxon>
        <taxon>Dikarya</taxon>
        <taxon>Basidiomycota</taxon>
        <taxon>Agaricomycotina</taxon>
        <taxon>Agaricomycetes</taxon>
        <taxon>Agaricomycetidae</taxon>
        <taxon>Agaricales</taxon>
        <taxon>Marasmiineae</taxon>
        <taxon>Mycenaceae</taxon>
        <taxon>Mycena</taxon>
    </lineage>
</organism>
<dbReference type="Pfam" id="PF18759">
    <property type="entry name" value="Plavaka"/>
    <property type="match status" value="1"/>
</dbReference>
<dbReference type="Proteomes" id="UP001219525">
    <property type="component" value="Unassembled WGS sequence"/>
</dbReference>
<evidence type="ECO:0000313" key="1">
    <source>
        <dbReference type="EMBL" id="KAJ7214958.1"/>
    </source>
</evidence>
<dbReference type="AlphaFoldDB" id="A0AAD6VNC9"/>
<proteinExistence type="predicted"/>
<dbReference type="EMBL" id="JARJCW010000018">
    <property type="protein sequence ID" value="KAJ7214958.1"/>
    <property type="molecule type" value="Genomic_DNA"/>
</dbReference>
<gene>
    <name evidence="1" type="ORF">GGX14DRAFT_562985</name>
</gene>
<name>A0AAD6VNC9_9AGAR</name>
<reference evidence="1" key="1">
    <citation type="submission" date="2023-03" db="EMBL/GenBank/DDBJ databases">
        <title>Massive genome expansion in bonnet fungi (Mycena s.s.) driven by repeated elements and novel gene families across ecological guilds.</title>
        <authorList>
            <consortium name="Lawrence Berkeley National Laboratory"/>
            <person name="Harder C.B."/>
            <person name="Miyauchi S."/>
            <person name="Viragh M."/>
            <person name="Kuo A."/>
            <person name="Thoen E."/>
            <person name="Andreopoulos B."/>
            <person name="Lu D."/>
            <person name="Skrede I."/>
            <person name="Drula E."/>
            <person name="Henrissat B."/>
            <person name="Morin E."/>
            <person name="Kohler A."/>
            <person name="Barry K."/>
            <person name="LaButti K."/>
            <person name="Morin E."/>
            <person name="Salamov A."/>
            <person name="Lipzen A."/>
            <person name="Mereny Z."/>
            <person name="Hegedus B."/>
            <person name="Baldrian P."/>
            <person name="Stursova M."/>
            <person name="Weitz H."/>
            <person name="Taylor A."/>
            <person name="Grigoriev I.V."/>
            <person name="Nagy L.G."/>
            <person name="Martin F."/>
            <person name="Kauserud H."/>
        </authorList>
    </citation>
    <scope>NUCLEOTIDE SEQUENCE</scope>
    <source>
        <strain evidence="1">9144</strain>
    </source>
</reference>
<keyword evidence="2" id="KW-1185">Reference proteome</keyword>
<accession>A0AAD6VNC9</accession>
<sequence>MPKAGCKRRRTAARARKDDEDTEICRYCDQPVTMNMLQHQRVCKAKATTRRQLVKDTQDLRRKRDDILRRRQPADIEDGAPIDLNYSDIASLSNSQLLDMQIEIDNEAENDDSESVDALQTVELPPRFILVVHHPHAKKSNEIIPVDKLYTTASGPELYMKSAPFNPGDRPWRPFKSFADFKFTSRRVKRRSPNAEIDEDLLDLQDGSLSSDSKVSFRNHRDMEKSLAVARTSNVSFRCQSLTIEFDGAELGGVYEVEVEFRNPWQIMKQWVCDETLAPVSTWFSQRRYLCTNGTMDLSNPLYDEPWTAENWWAADNDLPADSFYPSCYLGFHIWLDKGLVTTKVKMHPILIRGCWIHSTTRNCSGNGGSALVGFVKMPDNMRQIDPKTLNSSVRNEYDRLKRMIYRGVCRLVMDPLRELSHRGEALRFGDGVTRVAYPGILIESMDFEEMAAWLAIKNSTSLHPCPQCLVHKDDLHRLSQSYPKR</sequence>
<evidence type="ECO:0000313" key="2">
    <source>
        <dbReference type="Proteomes" id="UP001219525"/>
    </source>
</evidence>
<dbReference type="InterPro" id="IPR041078">
    <property type="entry name" value="Plavaka"/>
</dbReference>
<comment type="caution">
    <text evidence="1">The sequence shown here is derived from an EMBL/GenBank/DDBJ whole genome shotgun (WGS) entry which is preliminary data.</text>
</comment>
<protein>
    <submittedName>
        <fullName evidence="1">Uncharacterized protein</fullName>
    </submittedName>
</protein>